<comment type="caution">
    <text evidence="1">The sequence shown here is derived from an EMBL/GenBank/DDBJ whole genome shotgun (WGS) entry which is preliminary data.</text>
</comment>
<keyword evidence="2" id="KW-1185">Reference proteome</keyword>
<name>A0ABU3A4S4_9GAMM</name>
<evidence type="ECO:0008006" key="3">
    <source>
        <dbReference type="Google" id="ProtNLM"/>
    </source>
</evidence>
<accession>A0ABU3A4S4</accession>
<dbReference type="EMBL" id="JAVRIF010000009">
    <property type="protein sequence ID" value="MDT0604878.1"/>
    <property type="molecule type" value="Genomic_DNA"/>
</dbReference>
<evidence type="ECO:0000313" key="1">
    <source>
        <dbReference type="EMBL" id="MDT0604878.1"/>
    </source>
</evidence>
<proteinExistence type="predicted"/>
<reference evidence="1 2" key="1">
    <citation type="submission" date="2023-09" db="EMBL/GenBank/DDBJ databases">
        <authorList>
            <person name="Rey-Velasco X."/>
        </authorList>
    </citation>
    <scope>NUCLEOTIDE SEQUENCE [LARGE SCALE GENOMIC DNA]</scope>
    <source>
        <strain evidence="1 2">W431</strain>
    </source>
</reference>
<dbReference type="RefSeq" id="WP_311583779.1">
    <property type="nucleotide sequence ID" value="NZ_JAVRIF010000009.1"/>
</dbReference>
<protein>
    <recommendedName>
        <fullName evidence="3">TIGR03751 family conjugal transfer lipoprotein</fullName>
    </recommendedName>
</protein>
<organism evidence="1 2">
    <name type="scientific">Thalassotalea castellviae</name>
    <dbReference type="NCBI Taxonomy" id="3075612"/>
    <lineage>
        <taxon>Bacteria</taxon>
        <taxon>Pseudomonadati</taxon>
        <taxon>Pseudomonadota</taxon>
        <taxon>Gammaproteobacteria</taxon>
        <taxon>Alteromonadales</taxon>
        <taxon>Colwelliaceae</taxon>
        <taxon>Thalassotalea</taxon>
    </lineage>
</organism>
<dbReference type="PROSITE" id="PS51257">
    <property type="entry name" value="PROKAR_LIPOPROTEIN"/>
    <property type="match status" value="1"/>
</dbReference>
<sequence>MKKLTYLILFSVLFTAIGCSSTKTVQYQAIEKKPLISDHYLMMSLLNRPVTEDQKLMLAFAQVQDKYQQQLAPVFVNAVMITGNKAEQPSRQQPTSIYSHLIAEDINAIRMSGPY</sequence>
<evidence type="ECO:0000313" key="2">
    <source>
        <dbReference type="Proteomes" id="UP001266357"/>
    </source>
</evidence>
<gene>
    <name evidence="1" type="ORF">RM573_14845</name>
</gene>
<dbReference type="Proteomes" id="UP001266357">
    <property type="component" value="Unassembled WGS sequence"/>
</dbReference>